<dbReference type="AlphaFoldDB" id="A0A8S9GX88"/>
<sequence>MCCLRRQDVTYELDGSLFRHEIGVSGTGAGSGEKEPERTKVKKLAVYGNLIFGGFDTARQHRTYNCIRYRDSFH</sequence>
<protein>
    <submittedName>
        <fullName evidence="1">Uncharacterized protein</fullName>
    </submittedName>
</protein>
<proteinExistence type="predicted"/>
<evidence type="ECO:0000313" key="2">
    <source>
        <dbReference type="Proteomes" id="UP000712281"/>
    </source>
</evidence>
<reference evidence="1" key="1">
    <citation type="submission" date="2019-12" db="EMBL/GenBank/DDBJ databases">
        <title>Genome sequencing and annotation of Brassica cretica.</title>
        <authorList>
            <person name="Studholme D.J."/>
            <person name="Sarris P.F."/>
        </authorList>
    </citation>
    <scope>NUCLEOTIDE SEQUENCE</scope>
    <source>
        <strain evidence="1">PFS-001/15</strain>
        <tissue evidence="1">Leaf</tissue>
    </source>
</reference>
<name>A0A8S9GX88_BRACR</name>
<evidence type="ECO:0000313" key="1">
    <source>
        <dbReference type="EMBL" id="KAF2550169.1"/>
    </source>
</evidence>
<comment type="caution">
    <text evidence="1">The sequence shown here is derived from an EMBL/GenBank/DDBJ whole genome shotgun (WGS) entry which is preliminary data.</text>
</comment>
<gene>
    <name evidence="1" type="ORF">F2Q68_00033575</name>
</gene>
<dbReference type="Proteomes" id="UP000712281">
    <property type="component" value="Unassembled WGS sequence"/>
</dbReference>
<organism evidence="1 2">
    <name type="scientific">Brassica cretica</name>
    <name type="common">Mustard</name>
    <dbReference type="NCBI Taxonomy" id="69181"/>
    <lineage>
        <taxon>Eukaryota</taxon>
        <taxon>Viridiplantae</taxon>
        <taxon>Streptophyta</taxon>
        <taxon>Embryophyta</taxon>
        <taxon>Tracheophyta</taxon>
        <taxon>Spermatophyta</taxon>
        <taxon>Magnoliopsida</taxon>
        <taxon>eudicotyledons</taxon>
        <taxon>Gunneridae</taxon>
        <taxon>Pentapetalae</taxon>
        <taxon>rosids</taxon>
        <taxon>malvids</taxon>
        <taxon>Brassicales</taxon>
        <taxon>Brassicaceae</taxon>
        <taxon>Brassiceae</taxon>
        <taxon>Brassica</taxon>
    </lineage>
</organism>
<dbReference type="EMBL" id="QGKW02001988">
    <property type="protein sequence ID" value="KAF2550169.1"/>
    <property type="molecule type" value="Genomic_DNA"/>
</dbReference>
<accession>A0A8S9GX88</accession>